<proteinExistence type="predicted"/>
<accession>A0A2A2LW76</accession>
<dbReference type="Proteomes" id="UP000218231">
    <property type="component" value="Unassembled WGS sequence"/>
</dbReference>
<dbReference type="OrthoDB" id="3308at2759"/>
<comment type="caution">
    <text evidence="1">The sequence shown here is derived from an EMBL/GenBank/DDBJ whole genome shotgun (WGS) entry which is preliminary data.</text>
</comment>
<keyword evidence="2" id="KW-1185">Reference proteome</keyword>
<evidence type="ECO:0000313" key="1">
    <source>
        <dbReference type="EMBL" id="PAV90450.1"/>
    </source>
</evidence>
<reference evidence="1 2" key="1">
    <citation type="journal article" date="2017" name="Curr. Biol.">
        <title>Genome architecture and evolution of a unichromosomal asexual nematode.</title>
        <authorList>
            <person name="Fradin H."/>
            <person name="Zegar C."/>
            <person name="Gutwein M."/>
            <person name="Lucas J."/>
            <person name="Kovtun M."/>
            <person name="Corcoran D."/>
            <person name="Baugh L.R."/>
            <person name="Kiontke K."/>
            <person name="Gunsalus K."/>
            <person name="Fitch D.H."/>
            <person name="Piano F."/>
        </authorList>
    </citation>
    <scope>NUCLEOTIDE SEQUENCE [LARGE SCALE GENOMIC DNA]</scope>
    <source>
        <strain evidence="1">PF1309</strain>
    </source>
</reference>
<dbReference type="EMBL" id="LIAE01006373">
    <property type="protein sequence ID" value="PAV90450.1"/>
    <property type="molecule type" value="Genomic_DNA"/>
</dbReference>
<dbReference type="AlphaFoldDB" id="A0A2A2LW76"/>
<organism evidence="1 2">
    <name type="scientific">Diploscapter pachys</name>
    <dbReference type="NCBI Taxonomy" id="2018661"/>
    <lineage>
        <taxon>Eukaryota</taxon>
        <taxon>Metazoa</taxon>
        <taxon>Ecdysozoa</taxon>
        <taxon>Nematoda</taxon>
        <taxon>Chromadorea</taxon>
        <taxon>Rhabditida</taxon>
        <taxon>Rhabditina</taxon>
        <taxon>Rhabditomorpha</taxon>
        <taxon>Rhabditoidea</taxon>
        <taxon>Rhabditidae</taxon>
        <taxon>Diploscapter</taxon>
    </lineage>
</organism>
<evidence type="ECO:0000313" key="2">
    <source>
        <dbReference type="Proteomes" id="UP000218231"/>
    </source>
</evidence>
<name>A0A2A2LW76_9BILA</name>
<sequence>MNEFSVKPSKMANEDMNKSFAVMEAEMEAEAEAEAEKLAAGKKKVLQKLRTEKRQEAVKNGARTGAGKLLSLTEQDEDRQIYHQVSNLQASPNVMIRAGKALNKMLRMQTLFPIFLHSQFYFHPVSAQTTRNVQKNQLGNVNLHDSSAAAMQSMQFDQLNSTCPPWMSNLVSQLLSS</sequence>
<protein>
    <submittedName>
        <fullName evidence="1">Uncharacterized protein</fullName>
    </submittedName>
</protein>
<gene>
    <name evidence="1" type="ORF">WR25_14600</name>
</gene>